<dbReference type="AlphaFoldDB" id="D6GW79"/>
<evidence type="ECO:0000313" key="2">
    <source>
        <dbReference type="Proteomes" id="UP000009376"/>
    </source>
</evidence>
<name>D6GW79_PARA5</name>
<protein>
    <submittedName>
        <fullName evidence="1">Uncharacterized protein</fullName>
    </submittedName>
</protein>
<reference evidence="1 2" key="1">
    <citation type="journal article" date="2010" name="Proc. Natl. Acad. Sci. U.S.A.">
        <title>Enigmatic, ultrasmall, uncultivated Archaea.</title>
        <authorList>
            <person name="Baker B.J."/>
            <person name="Comolli L.R."/>
            <person name="Dick G.J."/>
            <person name="Hauser L.J."/>
            <person name="Hyatt D."/>
            <person name="Dill B.D."/>
            <person name="Land M.L."/>
            <person name="Verberkmoes N.C."/>
            <person name="Hettich R.L."/>
            <person name="Banfield J.F."/>
        </authorList>
    </citation>
    <scope>NUCLEOTIDE SEQUENCE [LARGE SCALE GENOMIC DNA]</scope>
</reference>
<dbReference type="EMBL" id="GG745581">
    <property type="protein sequence ID" value="EFD92527.1"/>
    <property type="molecule type" value="Genomic_DNA"/>
</dbReference>
<organism evidence="1 2">
    <name type="scientific">Candidatus Parvarchaeum acidophilus ARMAN-5</name>
    <dbReference type="NCBI Taxonomy" id="662762"/>
    <lineage>
        <taxon>Archaea</taxon>
        <taxon>Candidatus Parvarchaeota</taxon>
        <taxon>Candidatus Parvarchaeum</taxon>
    </lineage>
</organism>
<evidence type="ECO:0000313" key="1">
    <source>
        <dbReference type="EMBL" id="EFD92527.1"/>
    </source>
</evidence>
<accession>D6GW79</accession>
<gene>
    <name evidence="1" type="ORF">BJBARM5_0753</name>
</gene>
<sequence>MNKKAQMITIFFSLFLILAIITILGIEYTNLQTNQNLNSLEQAYNLPKLEYYNFLGILSKTSNINPSNNTIIILNSTVQNIYDNFFQNLNATLLELNTNNLIMRSVMTLYINGKENSNTSIGYGTQSNFTAVILPNTDYVSLYLNGTKIVPLTQGKATYLNTLQPGLYKVTAYSNASGLKNITYYEKVLITTFIESNLPSGTKWNVTYDGITNTSTSDKITFSVPPGTYSFSVPDVFASCIHTPSPSSGTLTAYSSQSITFSVCPHT</sequence>
<dbReference type="Proteomes" id="UP000009376">
    <property type="component" value="Unassembled WGS sequence"/>
</dbReference>
<proteinExistence type="predicted"/>